<name>K6Z349_9ALTE</name>
<dbReference type="NCBIfam" id="NF008909">
    <property type="entry name" value="PRK12273.1"/>
    <property type="match status" value="1"/>
</dbReference>
<dbReference type="GO" id="GO:0006099">
    <property type="term" value="P:tricarboxylic acid cycle"/>
    <property type="evidence" value="ECO:0007669"/>
    <property type="project" value="InterPro"/>
</dbReference>
<evidence type="ECO:0000313" key="5">
    <source>
        <dbReference type="Proteomes" id="UP000006327"/>
    </source>
</evidence>
<dbReference type="FunFam" id="1.20.200.10:FF:000001">
    <property type="entry name" value="Fumarate hydratase, mitochondrial"/>
    <property type="match status" value="1"/>
</dbReference>
<dbReference type="Gene3D" id="1.10.275.10">
    <property type="entry name" value="Fumarase/aspartase (N-terminal domain)"/>
    <property type="match status" value="1"/>
</dbReference>
<dbReference type="Proteomes" id="UP000006327">
    <property type="component" value="Unassembled WGS sequence"/>
</dbReference>
<evidence type="ECO:0000256" key="1">
    <source>
        <dbReference type="ARBA" id="ARBA00023239"/>
    </source>
</evidence>
<dbReference type="GO" id="GO:0006531">
    <property type="term" value="P:aspartate metabolic process"/>
    <property type="evidence" value="ECO:0007669"/>
    <property type="project" value="TreeGrafter"/>
</dbReference>
<organism evidence="4 5">
    <name type="scientific">Paraglaciecola arctica BSs20135</name>
    <dbReference type="NCBI Taxonomy" id="493475"/>
    <lineage>
        <taxon>Bacteria</taxon>
        <taxon>Pseudomonadati</taxon>
        <taxon>Pseudomonadota</taxon>
        <taxon>Gammaproteobacteria</taxon>
        <taxon>Alteromonadales</taxon>
        <taxon>Alteromonadaceae</taxon>
        <taxon>Paraglaciecola</taxon>
    </lineage>
</organism>
<protein>
    <submittedName>
        <fullName evidence="4">Aspartate ammonia-lyase</fullName>
        <ecNumber evidence="4">4.3.1.1</ecNumber>
    </submittedName>
</protein>
<dbReference type="GO" id="GO:0005829">
    <property type="term" value="C:cytosol"/>
    <property type="evidence" value="ECO:0007669"/>
    <property type="project" value="TreeGrafter"/>
</dbReference>
<dbReference type="CDD" id="cd01357">
    <property type="entry name" value="Aspartase"/>
    <property type="match status" value="1"/>
</dbReference>
<dbReference type="PANTHER" id="PTHR42696">
    <property type="entry name" value="ASPARTATE AMMONIA-LYASE"/>
    <property type="match status" value="1"/>
</dbReference>
<dbReference type="PANTHER" id="PTHR42696:SF2">
    <property type="entry name" value="ASPARTATE AMMONIA-LYASE"/>
    <property type="match status" value="1"/>
</dbReference>
<dbReference type="PROSITE" id="PS00163">
    <property type="entry name" value="FUMARATE_LYASES"/>
    <property type="match status" value="1"/>
</dbReference>
<dbReference type="GO" id="GO:0008797">
    <property type="term" value="F:aspartate ammonia-lyase activity"/>
    <property type="evidence" value="ECO:0007669"/>
    <property type="project" value="UniProtKB-EC"/>
</dbReference>
<dbReference type="InterPro" id="IPR024083">
    <property type="entry name" value="Fumarase/histidase_N"/>
</dbReference>
<feature type="domain" description="Fumarate lyase N-terminal" evidence="2">
    <location>
        <begin position="2"/>
        <end position="330"/>
    </location>
</feature>
<evidence type="ECO:0000259" key="3">
    <source>
        <dbReference type="Pfam" id="PF10415"/>
    </source>
</evidence>
<dbReference type="InterPro" id="IPR000362">
    <property type="entry name" value="Fumarate_lyase_fam"/>
</dbReference>
<evidence type="ECO:0000313" key="4">
    <source>
        <dbReference type="EMBL" id="GAC17850.1"/>
    </source>
</evidence>
<dbReference type="AlphaFoldDB" id="K6Z349"/>
<dbReference type="EC" id="4.3.1.1" evidence="4"/>
<dbReference type="EMBL" id="BAEO01000010">
    <property type="protein sequence ID" value="GAC17850.1"/>
    <property type="molecule type" value="Genomic_DNA"/>
</dbReference>
<reference evidence="4 5" key="1">
    <citation type="journal article" date="2017" name="Antonie Van Leeuwenhoek">
        <title>Rhizobium rhizosphaerae sp. nov., a novel species isolated from rice rhizosphere.</title>
        <authorList>
            <person name="Zhao J.J."/>
            <person name="Zhang J."/>
            <person name="Zhang R.J."/>
            <person name="Zhang C.W."/>
            <person name="Yin H.Q."/>
            <person name="Zhang X.X."/>
        </authorList>
    </citation>
    <scope>NUCLEOTIDE SEQUENCE [LARGE SCALE GENOMIC DNA]</scope>
    <source>
        <strain evidence="4 5">BSs20135</strain>
    </source>
</reference>
<evidence type="ECO:0000259" key="2">
    <source>
        <dbReference type="Pfam" id="PF00206"/>
    </source>
</evidence>
<dbReference type="eggNOG" id="COG1027">
    <property type="taxonomic scope" value="Bacteria"/>
</dbReference>
<comment type="caution">
    <text evidence="4">The sequence shown here is derived from an EMBL/GenBank/DDBJ whole genome shotgun (WGS) entry which is preliminary data.</text>
</comment>
<dbReference type="InterPro" id="IPR020557">
    <property type="entry name" value="Fumarate_lyase_CS"/>
</dbReference>
<dbReference type="SUPFAM" id="SSF48557">
    <property type="entry name" value="L-aspartase-like"/>
    <property type="match status" value="1"/>
</dbReference>
<dbReference type="Pfam" id="PF00206">
    <property type="entry name" value="Lyase_1"/>
    <property type="match status" value="1"/>
</dbReference>
<dbReference type="InterPro" id="IPR008948">
    <property type="entry name" value="L-Aspartase-like"/>
</dbReference>
<accession>K6Z349</accession>
<dbReference type="Gene3D" id="1.10.40.30">
    <property type="entry name" value="Fumarase/aspartase (C-terminal domain)"/>
    <property type="match status" value="1"/>
</dbReference>
<dbReference type="STRING" id="493475.GARC_0869"/>
<keyword evidence="1 4" id="KW-0456">Lyase</keyword>
<dbReference type="PRINTS" id="PR00149">
    <property type="entry name" value="FUMRATELYASE"/>
</dbReference>
<dbReference type="Gene3D" id="1.20.200.10">
    <property type="entry name" value="Fumarase/aspartase (Central domain)"/>
    <property type="match status" value="1"/>
</dbReference>
<dbReference type="InterPro" id="IPR022761">
    <property type="entry name" value="Fumarate_lyase_N"/>
</dbReference>
<dbReference type="Pfam" id="PF10415">
    <property type="entry name" value="FumaraseC_C"/>
    <property type="match status" value="1"/>
</dbReference>
<dbReference type="InterPro" id="IPR018951">
    <property type="entry name" value="Fumarase_C_C"/>
</dbReference>
<gene>
    <name evidence="4" type="primary">aspA</name>
    <name evidence="4" type="ORF">GARC_0869</name>
</gene>
<keyword evidence="5" id="KW-1185">Reference proteome</keyword>
<proteinExistence type="predicted"/>
<dbReference type="InterPro" id="IPR051546">
    <property type="entry name" value="Aspartate_Ammonia-Lyase"/>
</dbReference>
<feature type="domain" description="Fumarase C C-terminal" evidence="3">
    <location>
        <begin position="396"/>
        <end position="448"/>
    </location>
</feature>
<sequence length="452" mass="49282">MEVANSVYYGIQTQRAIDNFQLSRNKLCNYPELIKALVLVKAACAKANNKQKLLDDKKYDAIIFATQAIIDGEFDKYFSVDMIQGGAGTSCNMNMNEVIANVGLEYMGLKKGQYSFLHPNSHVNMSQSTNDVYPTAIRLAIHLKQTHLLDALSSLVNAFGEKSHEFKDIQKLARTQLQDAVPMTLGQEFNSFSSTLRQEVTLLNSMSELLMSINLGGTAVGTGITTKQGYSKLAIKALADLTSIEFKPVDDFFDASSDMGALVTYSSALKRLALKLSKISNDLRLLSMGPRGGISEIKLPNRQPGSSIMPGKVNPVIPEAVSQCAYQVVGLDLAISMAAEAGQLQLNAMEPLIAVNLLESMNLLTNAIVMLKTLCVDDIEANESRCRDNLNNSLAMVTALNPVLGYEVCTQITKEALQNGGSILEQVIGKKLLTRQQLHSILNTNNIVQPIP</sequence>